<sequence>GNGIPSNTLESSLTLPYHPKVRWRAFVHLWRKARFLNLFPVEIAINVEALVAQDHYLQVQQYLLGHNDLQVAQEMALAVQY</sequence>
<protein>
    <submittedName>
        <fullName evidence="1">Uncharacterized protein</fullName>
    </submittedName>
</protein>
<dbReference type="AlphaFoldDB" id="A0A5E4CBN6"/>
<dbReference type="Proteomes" id="UP000335636">
    <property type="component" value="Unassembled WGS sequence"/>
</dbReference>
<gene>
    <name evidence="1" type="ORF">MONAX_5E001717</name>
</gene>
<dbReference type="EMBL" id="CABDUW010001056">
    <property type="protein sequence ID" value="VTJ78262.1"/>
    <property type="molecule type" value="Genomic_DNA"/>
</dbReference>
<organism evidence="1 2">
    <name type="scientific">Marmota monax</name>
    <name type="common">Woodchuck</name>
    <dbReference type="NCBI Taxonomy" id="9995"/>
    <lineage>
        <taxon>Eukaryota</taxon>
        <taxon>Metazoa</taxon>
        <taxon>Chordata</taxon>
        <taxon>Craniata</taxon>
        <taxon>Vertebrata</taxon>
        <taxon>Euteleostomi</taxon>
        <taxon>Mammalia</taxon>
        <taxon>Eutheria</taxon>
        <taxon>Euarchontoglires</taxon>
        <taxon>Glires</taxon>
        <taxon>Rodentia</taxon>
        <taxon>Sciuromorpha</taxon>
        <taxon>Sciuridae</taxon>
        <taxon>Xerinae</taxon>
        <taxon>Marmotini</taxon>
        <taxon>Marmota</taxon>
    </lineage>
</organism>
<evidence type="ECO:0000313" key="2">
    <source>
        <dbReference type="Proteomes" id="UP000335636"/>
    </source>
</evidence>
<accession>A0A5E4CBN6</accession>
<proteinExistence type="predicted"/>
<comment type="caution">
    <text evidence="1">The sequence shown here is derived from an EMBL/GenBank/DDBJ whole genome shotgun (WGS) entry which is preliminary data.</text>
</comment>
<reference evidence="1" key="1">
    <citation type="submission" date="2019-04" db="EMBL/GenBank/DDBJ databases">
        <authorList>
            <person name="Alioto T."/>
            <person name="Alioto T."/>
        </authorList>
    </citation>
    <scope>NUCLEOTIDE SEQUENCE [LARGE SCALE GENOMIC DNA]</scope>
</reference>
<name>A0A5E4CBN6_MARMO</name>
<evidence type="ECO:0000313" key="1">
    <source>
        <dbReference type="EMBL" id="VTJ78262.1"/>
    </source>
</evidence>
<feature type="non-terminal residue" evidence="1">
    <location>
        <position position="1"/>
    </location>
</feature>
<keyword evidence="2" id="KW-1185">Reference proteome</keyword>